<reference evidence="5 6" key="1">
    <citation type="submission" date="2020-01" db="EMBL/GenBank/DDBJ databases">
        <title>Genome sequencing of strain KACC 21265.</title>
        <authorList>
            <person name="Heo J."/>
            <person name="Kim S.-J."/>
            <person name="Kim J.-S."/>
            <person name="Hong S.-B."/>
            <person name="Kwon S.-W."/>
        </authorList>
    </citation>
    <scope>NUCLEOTIDE SEQUENCE [LARGE SCALE GENOMIC DNA]</scope>
    <source>
        <strain evidence="5 6">KACC 21265</strain>
    </source>
</reference>
<evidence type="ECO:0000256" key="2">
    <source>
        <dbReference type="ARBA" id="ARBA00023235"/>
    </source>
</evidence>
<keyword evidence="6" id="KW-1185">Reference proteome</keyword>
<name>A0A857J2G5_9BURK</name>
<dbReference type="Proteomes" id="UP000464787">
    <property type="component" value="Chromosome"/>
</dbReference>
<evidence type="ECO:0000256" key="1">
    <source>
        <dbReference type="ARBA" id="ARBA00023152"/>
    </source>
</evidence>
<feature type="binding site" evidence="4">
    <location>
        <position position="58"/>
    </location>
    <ligand>
        <name>substrate</name>
    </ligand>
</feature>
<dbReference type="GO" id="GO:0016791">
    <property type="term" value="F:phosphatase activity"/>
    <property type="evidence" value="ECO:0007669"/>
    <property type="project" value="TreeGrafter"/>
</dbReference>
<dbReference type="PROSITE" id="PS00175">
    <property type="entry name" value="PG_MUTASE"/>
    <property type="match status" value="1"/>
</dbReference>
<evidence type="ECO:0000256" key="4">
    <source>
        <dbReference type="PIRSR" id="PIRSR613078-2"/>
    </source>
</evidence>
<evidence type="ECO:0000313" key="5">
    <source>
        <dbReference type="EMBL" id="QHI97827.1"/>
    </source>
</evidence>
<keyword evidence="1" id="KW-0324">Glycolysis</keyword>
<accession>A0A857J2G5</accession>
<evidence type="ECO:0000313" key="6">
    <source>
        <dbReference type="Proteomes" id="UP000464787"/>
    </source>
</evidence>
<proteinExistence type="predicted"/>
<dbReference type="EMBL" id="CP047650">
    <property type="protein sequence ID" value="QHI97827.1"/>
    <property type="molecule type" value="Genomic_DNA"/>
</dbReference>
<feature type="active site" description="Proton donor/acceptor" evidence="3">
    <location>
        <position position="82"/>
    </location>
</feature>
<dbReference type="RefSeq" id="WP_160551344.1">
    <property type="nucleotide sequence ID" value="NZ_CP047650.1"/>
</dbReference>
<dbReference type="PANTHER" id="PTHR48100:SF1">
    <property type="entry name" value="HISTIDINE PHOSPHATASE FAMILY PROTEIN-RELATED"/>
    <property type="match status" value="1"/>
</dbReference>
<dbReference type="Gene3D" id="3.40.50.1240">
    <property type="entry name" value="Phosphoglycerate mutase-like"/>
    <property type="match status" value="1"/>
</dbReference>
<dbReference type="Pfam" id="PF00300">
    <property type="entry name" value="His_Phos_1"/>
    <property type="match status" value="1"/>
</dbReference>
<sequence>MTELILIRHGETDWNRAMRFQGQTDVSLNAAGLAQAQRLAARVAAETVHHLVSSDLQRAWQTAEPAAAQLGLPVAADTGLREQCFGVAEGLTAAEIRETRPADWARWTSFQADQSFEGGESTRRFHTRSIAAIRALAAAHTGRTLLLVTHGGVLDMVFRTARALSLDGPRMAEIPNAGFNRVRIAADGHIDILVWADTAHLDGLPSQPVYDQTRLAREAAGPLNPA</sequence>
<dbReference type="InterPro" id="IPR001345">
    <property type="entry name" value="PG/BPGM_mutase_AS"/>
</dbReference>
<feature type="active site" description="Tele-phosphohistidine intermediate" evidence="3">
    <location>
        <position position="9"/>
    </location>
</feature>
<dbReference type="KEGG" id="xyk:GT347_07370"/>
<dbReference type="CDD" id="cd07067">
    <property type="entry name" value="HP_PGM_like"/>
    <property type="match status" value="1"/>
</dbReference>
<dbReference type="GO" id="GO:0005737">
    <property type="term" value="C:cytoplasm"/>
    <property type="evidence" value="ECO:0007669"/>
    <property type="project" value="TreeGrafter"/>
</dbReference>
<organism evidence="5 6">
    <name type="scientific">Xylophilus rhododendri</name>
    <dbReference type="NCBI Taxonomy" id="2697032"/>
    <lineage>
        <taxon>Bacteria</taxon>
        <taxon>Pseudomonadati</taxon>
        <taxon>Pseudomonadota</taxon>
        <taxon>Betaproteobacteria</taxon>
        <taxon>Burkholderiales</taxon>
        <taxon>Xylophilus</taxon>
    </lineage>
</organism>
<feature type="binding site" evidence="4">
    <location>
        <begin position="8"/>
        <end position="15"/>
    </location>
    <ligand>
        <name>substrate</name>
    </ligand>
</feature>
<keyword evidence="2" id="KW-0413">Isomerase</keyword>
<dbReference type="PANTHER" id="PTHR48100">
    <property type="entry name" value="BROAD-SPECIFICITY PHOSPHATASE YOR283W-RELATED"/>
    <property type="match status" value="1"/>
</dbReference>
<dbReference type="InterPro" id="IPR050275">
    <property type="entry name" value="PGM_Phosphatase"/>
</dbReference>
<dbReference type="InterPro" id="IPR029033">
    <property type="entry name" value="His_PPase_superfam"/>
</dbReference>
<gene>
    <name evidence="5" type="ORF">GT347_07370</name>
</gene>
<dbReference type="InterPro" id="IPR013078">
    <property type="entry name" value="His_Pase_superF_clade-1"/>
</dbReference>
<protein>
    <submittedName>
        <fullName evidence="5">Histidine phosphatase family protein</fullName>
    </submittedName>
</protein>
<dbReference type="SUPFAM" id="SSF53254">
    <property type="entry name" value="Phosphoglycerate mutase-like"/>
    <property type="match status" value="1"/>
</dbReference>
<dbReference type="AlphaFoldDB" id="A0A857J2G5"/>
<dbReference type="SMART" id="SM00855">
    <property type="entry name" value="PGAM"/>
    <property type="match status" value="1"/>
</dbReference>
<evidence type="ECO:0000256" key="3">
    <source>
        <dbReference type="PIRSR" id="PIRSR613078-1"/>
    </source>
</evidence>